<reference evidence="1" key="1">
    <citation type="journal article" date="2019" name="bioRxiv">
        <title>The Genome of the Zebra Mussel, Dreissena polymorpha: A Resource for Invasive Species Research.</title>
        <authorList>
            <person name="McCartney M.A."/>
            <person name="Auch B."/>
            <person name="Kono T."/>
            <person name="Mallez S."/>
            <person name="Zhang Y."/>
            <person name="Obille A."/>
            <person name="Becker A."/>
            <person name="Abrahante J.E."/>
            <person name="Garbe J."/>
            <person name="Badalamenti J.P."/>
            <person name="Herman A."/>
            <person name="Mangelson H."/>
            <person name="Liachko I."/>
            <person name="Sullivan S."/>
            <person name="Sone E.D."/>
            <person name="Koren S."/>
            <person name="Silverstein K.A.T."/>
            <person name="Beckman K.B."/>
            <person name="Gohl D.M."/>
        </authorList>
    </citation>
    <scope>NUCLEOTIDE SEQUENCE</scope>
    <source>
        <strain evidence="1">Duluth1</strain>
        <tissue evidence="1">Whole animal</tissue>
    </source>
</reference>
<accession>A0A9D4C6M7</accession>
<gene>
    <name evidence="1" type="ORF">DPMN_061241</name>
</gene>
<organism evidence="1 2">
    <name type="scientific">Dreissena polymorpha</name>
    <name type="common">Zebra mussel</name>
    <name type="synonym">Mytilus polymorpha</name>
    <dbReference type="NCBI Taxonomy" id="45954"/>
    <lineage>
        <taxon>Eukaryota</taxon>
        <taxon>Metazoa</taxon>
        <taxon>Spiralia</taxon>
        <taxon>Lophotrochozoa</taxon>
        <taxon>Mollusca</taxon>
        <taxon>Bivalvia</taxon>
        <taxon>Autobranchia</taxon>
        <taxon>Heteroconchia</taxon>
        <taxon>Euheterodonta</taxon>
        <taxon>Imparidentia</taxon>
        <taxon>Neoheterodontei</taxon>
        <taxon>Myida</taxon>
        <taxon>Dreissenoidea</taxon>
        <taxon>Dreissenidae</taxon>
        <taxon>Dreissena</taxon>
    </lineage>
</organism>
<comment type="caution">
    <text evidence="1">The sequence shown here is derived from an EMBL/GenBank/DDBJ whole genome shotgun (WGS) entry which is preliminary data.</text>
</comment>
<dbReference type="Proteomes" id="UP000828390">
    <property type="component" value="Unassembled WGS sequence"/>
</dbReference>
<sequence>MLEKDTVMCSRCEGQILGGDCYSPGHISSQYSGQKYLSYPHCGKSGLAALVHPDMQVCKG</sequence>
<evidence type="ECO:0000313" key="2">
    <source>
        <dbReference type="Proteomes" id="UP000828390"/>
    </source>
</evidence>
<name>A0A9D4C6M7_DREPO</name>
<dbReference type="AlphaFoldDB" id="A0A9D4C6M7"/>
<proteinExistence type="predicted"/>
<reference evidence="1" key="2">
    <citation type="submission" date="2020-11" db="EMBL/GenBank/DDBJ databases">
        <authorList>
            <person name="McCartney M.A."/>
            <person name="Auch B."/>
            <person name="Kono T."/>
            <person name="Mallez S."/>
            <person name="Becker A."/>
            <person name="Gohl D.M."/>
            <person name="Silverstein K.A.T."/>
            <person name="Koren S."/>
            <person name="Bechman K.B."/>
            <person name="Herman A."/>
            <person name="Abrahante J.E."/>
            <person name="Garbe J."/>
        </authorList>
    </citation>
    <scope>NUCLEOTIDE SEQUENCE</scope>
    <source>
        <strain evidence="1">Duluth1</strain>
        <tissue evidence="1">Whole animal</tissue>
    </source>
</reference>
<protein>
    <submittedName>
        <fullName evidence="1">Uncharacterized protein</fullName>
    </submittedName>
</protein>
<keyword evidence="2" id="KW-1185">Reference proteome</keyword>
<dbReference type="EMBL" id="JAIWYP010000013">
    <property type="protein sequence ID" value="KAH3718437.1"/>
    <property type="molecule type" value="Genomic_DNA"/>
</dbReference>
<evidence type="ECO:0000313" key="1">
    <source>
        <dbReference type="EMBL" id="KAH3718437.1"/>
    </source>
</evidence>